<dbReference type="RefSeq" id="WP_229720720.1">
    <property type="nucleotide sequence ID" value="NZ_BMJA01000001.1"/>
</dbReference>
<comment type="function">
    <text evidence="2">Involved in fatty acylation of protoxin at internal lysine residues, thereby converting it to the active toxin.</text>
</comment>
<dbReference type="EMBL" id="BMJA01000001">
    <property type="protein sequence ID" value="GGA30362.1"/>
    <property type="molecule type" value="Genomic_DNA"/>
</dbReference>
<keyword evidence="2" id="KW-0963">Cytoplasm</keyword>
<keyword evidence="2" id="KW-0012">Acyltransferase</keyword>
<comment type="subcellular location">
    <subcellularLocation>
        <location evidence="2">Cytoplasm</location>
    </subcellularLocation>
</comment>
<accession>A0ABQ1FX25</accession>
<reference evidence="4" key="1">
    <citation type="journal article" date="2019" name="Int. J. Syst. Evol. Microbiol.">
        <title>The Global Catalogue of Microorganisms (GCM) 10K type strain sequencing project: providing services to taxonomists for standard genome sequencing and annotation.</title>
        <authorList>
            <consortium name="The Broad Institute Genomics Platform"/>
            <consortium name="The Broad Institute Genome Sequencing Center for Infectious Disease"/>
            <person name="Wu L."/>
            <person name="Ma J."/>
        </authorList>
    </citation>
    <scope>NUCLEOTIDE SEQUENCE [LARGE SCALE GENOMIC DNA]</scope>
    <source>
        <strain evidence="4">CGMCC 1.15439</strain>
    </source>
</reference>
<protein>
    <recommendedName>
        <fullName evidence="2">RTX toxin-activating lysine-acyltransferase</fullName>
        <ecNumber evidence="2">2.3.1.-</ecNumber>
    </recommendedName>
</protein>
<keyword evidence="2" id="KW-0808">Transferase</keyword>
<evidence type="ECO:0000313" key="3">
    <source>
        <dbReference type="EMBL" id="GGA30362.1"/>
    </source>
</evidence>
<comment type="similarity">
    <text evidence="1 2">Belongs to the RTX toxin acyltransferase family.</text>
</comment>
<name>A0ABQ1FX25_9GAMM</name>
<evidence type="ECO:0000256" key="1">
    <source>
        <dbReference type="ARBA" id="ARBA00005686"/>
    </source>
</evidence>
<proteinExistence type="inferred from homology"/>
<keyword evidence="4" id="KW-1185">Reference proteome</keyword>
<comment type="caution">
    <text evidence="3">The sequence shown here is derived from an EMBL/GenBank/DDBJ whole genome shotgun (WGS) entry which is preliminary data.</text>
</comment>
<evidence type="ECO:0000256" key="2">
    <source>
        <dbReference type="RuleBase" id="RU368102"/>
    </source>
</evidence>
<evidence type="ECO:0000313" key="4">
    <source>
        <dbReference type="Proteomes" id="UP000620046"/>
    </source>
</evidence>
<gene>
    <name evidence="3" type="ORF">GCM10010981_19210</name>
</gene>
<dbReference type="Pfam" id="PF02794">
    <property type="entry name" value="HlyC"/>
    <property type="match status" value="1"/>
</dbReference>
<organism evidence="3 4">
    <name type="scientific">Dyella nitratireducens</name>
    <dbReference type="NCBI Taxonomy" id="1849580"/>
    <lineage>
        <taxon>Bacteria</taxon>
        <taxon>Pseudomonadati</taxon>
        <taxon>Pseudomonadota</taxon>
        <taxon>Gammaproteobacteria</taxon>
        <taxon>Lysobacterales</taxon>
        <taxon>Rhodanobacteraceae</taxon>
        <taxon>Dyella</taxon>
    </lineage>
</organism>
<dbReference type="Proteomes" id="UP000620046">
    <property type="component" value="Unassembled WGS sequence"/>
</dbReference>
<dbReference type="InterPro" id="IPR003996">
    <property type="entry name" value="RTX_toxin-activating_protC_bac"/>
</dbReference>
<sequence>MSGDIGPIAQIGMAATVIAQSPLYCEYPIVCIPLWIEPAIRHEQIHFFLDALGNVRGYVTWAWLAEDAEHRFIHDPEVLLHISEWNEGDRLWLIDFLVLDGSVKARIRETMALLNGSEIAKSLRRREDGTVRKITTWQRP</sequence>
<dbReference type="EC" id="2.3.1.-" evidence="2"/>
<keyword evidence="2" id="KW-0204">Cytolysis</keyword>